<dbReference type="EMBL" id="MCBQ01021683">
    <property type="protein sequence ID" value="RKF53654.1"/>
    <property type="molecule type" value="Genomic_DNA"/>
</dbReference>
<dbReference type="SUPFAM" id="SSF51306">
    <property type="entry name" value="LexA/Signal peptidase"/>
    <property type="match status" value="1"/>
</dbReference>
<gene>
    <name evidence="9" type="ORF">GcM3_216021</name>
</gene>
<dbReference type="GO" id="GO:0006627">
    <property type="term" value="P:protein processing involved in protein targeting to mitochondrion"/>
    <property type="evidence" value="ECO:0007669"/>
    <property type="project" value="TreeGrafter"/>
</dbReference>
<proteinExistence type="inferred from homology"/>
<dbReference type="GO" id="GO:0006465">
    <property type="term" value="P:signal peptide processing"/>
    <property type="evidence" value="ECO:0007669"/>
    <property type="project" value="InterPro"/>
</dbReference>
<sequence length="168" mass="19050">MVPTRHAFRVISACVKTIFWAHLFYEYVYCIQPTMGASMLPTIQVMGDHALIARSYRRGRAIQVGDVVSFSSVIKPKERVIKRVIGMPGDWVLRDSPNCSSDAQMIQVPDGHCWVVGDNLEYSRDSRHYGPVPLALICGKVVAIVFPWKERRWIENGLKQVPSQIKAH</sequence>
<protein>
    <submittedName>
        <fullName evidence="9">Mitochondrial inner membrane protease subunit 1</fullName>
    </submittedName>
</protein>
<evidence type="ECO:0000256" key="3">
    <source>
        <dbReference type="ARBA" id="ARBA00022801"/>
    </source>
</evidence>
<organism evidence="9 10">
    <name type="scientific">Golovinomyces cichoracearum</name>
    <dbReference type="NCBI Taxonomy" id="62708"/>
    <lineage>
        <taxon>Eukaryota</taxon>
        <taxon>Fungi</taxon>
        <taxon>Dikarya</taxon>
        <taxon>Ascomycota</taxon>
        <taxon>Pezizomycotina</taxon>
        <taxon>Leotiomycetes</taxon>
        <taxon>Erysiphales</taxon>
        <taxon>Erysiphaceae</taxon>
        <taxon>Golovinomyces</taxon>
    </lineage>
</organism>
<evidence type="ECO:0000256" key="1">
    <source>
        <dbReference type="ARBA" id="ARBA00004273"/>
    </source>
</evidence>
<comment type="similarity">
    <text evidence="6">Belongs to the peptidase S26 family. IMP1 subfamily.</text>
</comment>
<evidence type="ECO:0000313" key="10">
    <source>
        <dbReference type="Proteomes" id="UP000283383"/>
    </source>
</evidence>
<dbReference type="PANTHER" id="PTHR12383:SF16">
    <property type="entry name" value="MITOCHONDRIAL INNER MEMBRANE PROTEASE SUBUNIT 1"/>
    <property type="match status" value="1"/>
</dbReference>
<accession>A0A420H889</accession>
<dbReference type="InterPro" id="IPR036286">
    <property type="entry name" value="LexA/Signal_pep-like_sf"/>
</dbReference>
<keyword evidence="4" id="KW-0496">Mitochondrion</keyword>
<evidence type="ECO:0000256" key="5">
    <source>
        <dbReference type="ARBA" id="ARBA00023136"/>
    </source>
</evidence>
<dbReference type="InterPro" id="IPR000223">
    <property type="entry name" value="Pept_S26A_signal_pept_1"/>
</dbReference>
<feature type="domain" description="Peptidase S26" evidence="8">
    <location>
        <begin position="11"/>
        <end position="92"/>
    </location>
</feature>
<comment type="caution">
    <text evidence="9">The sequence shown here is derived from an EMBL/GenBank/DDBJ whole genome shotgun (WGS) entry which is preliminary data.</text>
</comment>
<evidence type="ECO:0000256" key="6">
    <source>
        <dbReference type="ARBA" id="ARBA00038445"/>
    </source>
</evidence>
<evidence type="ECO:0000259" key="8">
    <source>
        <dbReference type="Pfam" id="PF10502"/>
    </source>
</evidence>
<dbReference type="InterPro" id="IPR052064">
    <property type="entry name" value="Mito_IMP1_subunit"/>
</dbReference>
<dbReference type="AlphaFoldDB" id="A0A420H889"/>
<dbReference type="GO" id="GO:0042720">
    <property type="term" value="C:mitochondrial inner membrane peptidase complex"/>
    <property type="evidence" value="ECO:0007669"/>
    <property type="project" value="TreeGrafter"/>
</dbReference>
<dbReference type="PRINTS" id="PR00727">
    <property type="entry name" value="LEADERPTASE"/>
</dbReference>
<dbReference type="GO" id="GO:0004252">
    <property type="term" value="F:serine-type endopeptidase activity"/>
    <property type="evidence" value="ECO:0007669"/>
    <property type="project" value="InterPro"/>
</dbReference>
<dbReference type="FunFam" id="2.10.109.10:FF:000015">
    <property type="entry name" value="Mitochondrial inner membrane protease subunit 1"/>
    <property type="match status" value="1"/>
</dbReference>
<keyword evidence="3" id="KW-0378">Hydrolase</keyword>
<evidence type="ECO:0000313" key="9">
    <source>
        <dbReference type="EMBL" id="RKF53654.1"/>
    </source>
</evidence>
<dbReference type="InterPro" id="IPR019533">
    <property type="entry name" value="Peptidase_S26"/>
</dbReference>
<keyword evidence="9" id="KW-0645">Protease</keyword>
<feature type="domain" description="Peptidase S26" evidence="8">
    <location>
        <begin position="104"/>
        <end position="145"/>
    </location>
</feature>
<evidence type="ECO:0000256" key="2">
    <source>
        <dbReference type="ARBA" id="ARBA00022792"/>
    </source>
</evidence>
<dbReference type="Proteomes" id="UP000283383">
    <property type="component" value="Unassembled WGS sequence"/>
</dbReference>
<dbReference type="PANTHER" id="PTHR12383">
    <property type="entry name" value="PROTEASE FAMILY S26 MITOCHONDRIAL INNER MEMBRANE PROTEASE-RELATED"/>
    <property type="match status" value="1"/>
</dbReference>
<evidence type="ECO:0000256" key="4">
    <source>
        <dbReference type="ARBA" id="ARBA00023128"/>
    </source>
</evidence>
<feature type="active site" evidence="7">
    <location>
        <position position="38"/>
    </location>
</feature>
<dbReference type="CDD" id="cd06530">
    <property type="entry name" value="S26_SPase_I"/>
    <property type="match status" value="1"/>
</dbReference>
<name>A0A420H889_9PEZI</name>
<evidence type="ECO:0000256" key="7">
    <source>
        <dbReference type="PIRSR" id="PIRSR600223-1"/>
    </source>
</evidence>
<feature type="active site" evidence="7">
    <location>
        <position position="82"/>
    </location>
</feature>
<keyword evidence="2" id="KW-0999">Mitochondrion inner membrane</keyword>
<dbReference type="Gene3D" id="2.10.109.10">
    <property type="entry name" value="Umud Fragment, subunit A"/>
    <property type="match status" value="1"/>
</dbReference>
<reference evidence="9 10" key="1">
    <citation type="journal article" date="2018" name="BMC Genomics">
        <title>Comparative genome analyses reveal sequence features reflecting distinct modes of host-adaptation between dicot and monocot powdery mildew.</title>
        <authorList>
            <person name="Wu Y."/>
            <person name="Ma X."/>
            <person name="Pan Z."/>
            <person name="Kale S.D."/>
            <person name="Song Y."/>
            <person name="King H."/>
            <person name="Zhang Q."/>
            <person name="Presley C."/>
            <person name="Deng X."/>
            <person name="Wei C.I."/>
            <person name="Xiao S."/>
        </authorList>
    </citation>
    <scope>NUCLEOTIDE SEQUENCE [LARGE SCALE GENOMIC DNA]</scope>
    <source>
        <strain evidence="9">UMSG3</strain>
    </source>
</reference>
<dbReference type="STRING" id="62708.A0A420H889"/>
<dbReference type="Pfam" id="PF10502">
    <property type="entry name" value="Peptidase_S26"/>
    <property type="match status" value="2"/>
</dbReference>
<comment type="subcellular location">
    <subcellularLocation>
        <location evidence="1">Mitochondrion inner membrane</location>
    </subcellularLocation>
</comment>
<keyword evidence="5" id="KW-0472">Membrane</keyword>
<keyword evidence="10" id="KW-1185">Reference proteome</keyword>